<keyword evidence="2" id="KW-0031">Aminopeptidase</keyword>
<dbReference type="GO" id="GO:0006508">
    <property type="term" value="P:proteolysis"/>
    <property type="evidence" value="ECO:0007669"/>
    <property type="project" value="InterPro"/>
</dbReference>
<dbReference type="InterPro" id="IPR045175">
    <property type="entry name" value="M28_fam"/>
</dbReference>
<dbReference type="Pfam" id="PF04389">
    <property type="entry name" value="Peptidase_M28"/>
    <property type="match status" value="1"/>
</dbReference>
<dbReference type="SUPFAM" id="SSF53187">
    <property type="entry name" value="Zn-dependent exopeptidases"/>
    <property type="match status" value="1"/>
</dbReference>
<dbReference type="PANTHER" id="PTHR12147">
    <property type="entry name" value="METALLOPEPTIDASE M28 FAMILY MEMBER"/>
    <property type="match status" value="1"/>
</dbReference>
<dbReference type="EMBL" id="LNQE01001494">
    <property type="protein sequence ID" value="KUG16488.1"/>
    <property type="molecule type" value="Genomic_DNA"/>
</dbReference>
<dbReference type="Gene3D" id="3.40.630.10">
    <property type="entry name" value="Zn peptidases"/>
    <property type="match status" value="1"/>
</dbReference>
<evidence type="ECO:0000259" key="1">
    <source>
        <dbReference type="Pfam" id="PF04389"/>
    </source>
</evidence>
<gene>
    <name evidence="2" type="ORF">ASZ90_013820</name>
</gene>
<comment type="caution">
    <text evidence="2">The sequence shown here is derived from an EMBL/GenBank/DDBJ whole genome shotgun (WGS) entry which is preliminary data.</text>
</comment>
<dbReference type="PANTHER" id="PTHR12147:SF26">
    <property type="entry name" value="PEPTIDASE M28 DOMAIN-CONTAINING PROTEIN"/>
    <property type="match status" value="1"/>
</dbReference>
<dbReference type="AlphaFoldDB" id="A0A0W8F6H3"/>
<dbReference type="GO" id="GO:0008235">
    <property type="term" value="F:metalloexopeptidase activity"/>
    <property type="evidence" value="ECO:0007669"/>
    <property type="project" value="InterPro"/>
</dbReference>
<name>A0A0W8F6H3_9ZZZZ</name>
<organism evidence="2">
    <name type="scientific">hydrocarbon metagenome</name>
    <dbReference type="NCBI Taxonomy" id="938273"/>
    <lineage>
        <taxon>unclassified sequences</taxon>
        <taxon>metagenomes</taxon>
        <taxon>ecological metagenomes</taxon>
    </lineage>
</organism>
<feature type="domain" description="Peptidase M28" evidence="1">
    <location>
        <begin position="209"/>
        <end position="393"/>
    </location>
</feature>
<proteinExistence type="predicted"/>
<sequence length="400" mass="44460">MNKDNYTAKARFYLDFLCNVKPNRRTGSLGNRDATDFFANTVRAYGYEVDATPFECLDHICNGAILSQEEAYEVYASPYTMGCDALAELIAVSTIEELENIDCEGKILLIKGAICKEQLMPKNFVFYNPEHHQKIIALLESRKPAGIITATEKKPEQAGALYPFPLIVDGDFDIPSVYCKDIVGDILAITHGLFRLKIDAIRISSRATNIIARLNSNAPRKVVITAHIDAYEGSPGASDNASGIIVLLLCAQMLSDYRGENCIEIVALNGEDHYSAGGQMDYLKRYGTEMPKIMLAINIDDVGYKIGRTAYSFYECPLSLEKKAEDVFLRFNSLASGEQWFNGDHMIFAQNQVPSMAFTSERMADLMKTVTHTSLDTPDLIDCYKLVEVAESLNALVRSI</sequence>
<keyword evidence="2" id="KW-0645">Protease</keyword>
<dbReference type="GO" id="GO:0004177">
    <property type="term" value="F:aminopeptidase activity"/>
    <property type="evidence" value="ECO:0007669"/>
    <property type="project" value="UniProtKB-KW"/>
</dbReference>
<protein>
    <submittedName>
        <fullName evidence="2">Putative aminopeptidase</fullName>
    </submittedName>
</protein>
<reference evidence="2" key="1">
    <citation type="journal article" date="2015" name="Proc. Natl. Acad. Sci. U.S.A.">
        <title>Networks of energetic and metabolic interactions define dynamics in microbial communities.</title>
        <authorList>
            <person name="Embree M."/>
            <person name="Liu J.K."/>
            <person name="Al-Bassam M.M."/>
            <person name="Zengler K."/>
        </authorList>
    </citation>
    <scope>NUCLEOTIDE SEQUENCE</scope>
</reference>
<evidence type="ECO:0000313" key="2">
    <source>
        <dbReference type="EMBL" id="KUG16488.1"/>
    </source>
</evidence>
<dbReference type="InterPro" id="IPR007484">
    <property type="entry name" value="Peptidase_M28"/>
</dbReference>
<keyword evidence="2" id="KW-0378">Hydrolase</keyword>
<accession>A0A0W8F6H3</accession>
<dbReference type="Gene3D" id="3.50.30.30">
    <property type="match status" value="1"/>
</dbReference>